<feature type="transmembrane region" description="Helical" evidence="1">
    <location>
        <begin position="141"/>
        <end position="163"/>
    </location>
</feature>
<keyword evidence="1" id="KW-0812">Transmembrane</keyword>
<protein>
    <recommendedName>
        <fullName evidence="4">DUF2953 domain-containing protein</fullName>
    </recommendedName>
</protein>
<dbReference type="RefSeq" id="WP_169911548.1">
    <property type="nucleotide sequence ID" value="NZ_MZGV01000010.1"/>
</dbReference>
<evidence type="ECO:0000313" key="2">
    <source>
        <dbReference type="EMBL" id="OPJ63183.1"/>
    </source>
</evidence>
<accession>A0A1V4ITG5</accession>
<comment type="caution">
    <text evidence="2">The sequence shown here is derived from an EMBL/GenBank/DDBJ whole genome shotgun (WGS) entry which is preliminary data.</text>
</comment>
<dbReference type="EMBL" id="MZGV01000010">
    <property type="protein sequence ID" value="OPJ63183.1"/>
    <property type="molecule type" value="Genomic_DNA"/>
</dbReference>
<keyword evidence="1" id="KW-1133">Transmembrane helix</keyword>
<sequence>MIWVLIVLLAILLFPIRLKFTTVYENRMFRVYFFNKELNAKKKVMEEKANVRNYNIAHRKFYKIFKENFSTAIEKLSRNPHKIKAAVKFELRYGFEDAALTGIAYGLFNGINSFIYVYLRKLFNMKDYKFDIIPDFKNPQFNFRITSIIYFNLVKVIYILVILSRR</sequence>
<dbReference type="STRING" id="1450648.CLORY_12660"/>
<dbReference type="Proteomes" id="UP000190080">
    <property type="component" value="Unassembled WGS sequence"/>
</dbReference>
<dbReference type="Pfam" id="PF11167">
    <property type="entry name" value="DUF2953"/>
    <property type="match status" value="1"/>
</dbReference>
<dbReference type="InterPro" id="IPR021338">
    <property type="entry name" value="DUF2953"/>
</dbReference>
<proteinExistence type="predicted"/>
<keyword evidence="3" id="KW-1185">Reference proteome</keyword>
<feature type="transmembrane region" description="Helical" evidence="1">
    <location>
        <begin position="98"/>
        <end position="120"/>
    </location>
</feature>
<dbReference type="AlphaFoldDB" id="A0A1V4ITG5"/>
<organism evidence="2 3">
    <name type="scientific">Clostridium oryzae</name>
    <dbReference type="NCBI Taxonomy" id="1450648"/>
    <lineage>
        <taxon>Bacteria</taxon>
        <taxon>Bacillati</taxon>
        <taxon>Bacillota</taxon>
        <taxon>Clostridia</taxon>
        <taxon>Eubacteriales</taxon>
        <taxon>Clostridiaceae</taxon>
        <taxon>Clostridium</taxon>
    </lineage>
</organism>
<gene>
    <name evidence="2" type="ORF">CLORY_12660</name>
</gene>
<name>A0A1V4ITG5_9CLOT</name>
<evidence type="ECO:0000313" key="3">
    <source>
        <dbReference type="Proteomes" id="UP000190080"/>
    </source>
</evidence>
<reference evidence="2 3" key="1">
    <citation type="submission" date="2017-03" db="EMBL/GenBank/DDBJ databases">
        <title>Genome sequence of Clostridium oryzae DSM 28571.</title>
        <authorList>
            <person name="Poehlein A."/>
            <person name="Daniel R."/>
        </authorList>
    </citation>
    <scope>NUCLEOTIDE SEQUENCE [LARGE SCALE GENOMIC DNA]</scope>
    <source>
        <strain evidence="2 3">DSM 28571</strain>
    </source>
</reference>
<evidence type="ECO:0008006" key="4">
    <source>
        <dbReference type="Google" id="ProtNLM"/>
    </source>
</evidence>
<keyword evidence="1" id="KW-0472">Membrane</keyword>
<evidence type="ECO:0000256" key="1">
    <source>
        <dbReference type="SAM" id="Phobius"/>
    </source>
</evidence>